<evidence type="ECO:0000256" key="9">
    <source>
        <dbReference type="ARBA" id="ARBA00022679"/>
    </source>
</evidence>
<evidence type="ECO:0000256" key="13">
    <source>
        <dbReference type="ARBA" id="ARBA00022840"/>
    </source>
</evidence>
<dbReference type="InterPro" id="IPR029063">
    <property type="entry name" value="SAM-dependent_MTases_sf"/>
</dbReference>
<keyword evidence="12 31" id="KW-0418">Kinase</keyword>
<evidence type="ECO:0000256" key="21">
    <source>
        <dbReference type="ARBA" id="ARBA00049075"/>
    </source>
</evidence>
<evidence type="ECO:0000256" key="11">
    <source>
        <dbReference type="ARBA" id="ARBA00022741"/>
    </source>
</evidence>
<comment type="similarity">
    <text evidence="17">Belongs to the methyltransferase superfamily. Trimethylguanosine synthase family.</text>
</comment>
<evidence type="ECO:0000256" key="24">
    <source>
        <dbReference type="ARBA" id="ARBA00064494"/>
    </source>
</evidence>
<evidence type="ECO:0000256" key="26">
    <source>
        <dbReference type="ARBA" id="ARBA00081504"/>
    </source>
</evidence>
<evidence type="ECO:0000256" key="23">
    <source>
        <dbReference type="ARBA" id="ARBA00057179"/>
    </source>
</evidence>
<dbReference type="PROSITE" id="PS51190">
    <property type="entry name" value="FATC"/>
    <property type="match status" value="1"/>
</dbReference>
<dbReference type="InterPro" id="IPR019012">
    <property type="entry name" value="RNA_cap_Gua-N2-MeTrfase"/>
</dbReference>
<dbReference type="SMART" id="SM01343">
    <property type="entry name" value="FATC"/>
    <property type="match status" value="1"/>
</dbReference>
<evidence type="ECO:0000256" key="6">
    <source>
        <dbReference type="ARBA" id="ARBA00022490"/>
    </source>
</evidence>
<evidence type="ECO:0000256" key="10">
    <source>
        <dbReference type="ARBA" id="ARBA00022691"/>
    </source>
</evidence>
<dbReference type="Pfam" id="PF02260">
    <property type="entry name" value="FATC"/>
    <property type="match status" value="1"/>
</dbReference>
<dbReference type="GO" id="GO:0031931">
    <property type="term" value="C:TORC1 complex"/>
    <property type="evidence" value="ECO:0007669"/>
    <property type="project" value="TreeGrafter"/>
</dbReference>
<evidence type="ECO:0000256" key="15">
    <source>
        <dbReference type="ARBA" id="ARBA00023163"/>
    </source>
</evidence>
<gene>
    <name evidence="31" type="primary">Smg1</name>
    <name evidence="31" type="ORF">T4A_6388</name>
</gene>
<evidence type="ECO:0000259" key="29">
    <source>
        <dbReference type="PROSITE" id="PS50290"/>
    </source>
</evidence>
<evidence type="ECO:0000256" key="27">
    <source>
        <dbReference type="SAM" id="Coils"/>
    </source>
</evidence>
<dbReference type="CDD" id="cd02440">
    <property type="entry name" value="AdoMet_MTases"/>
    <property type="match status" value="1"/>
</dbReference>
<dbReference type="Pfam" id="PF00454">
    <property type="entry name" value="PI3_PI4_kinase"/>
    <property type="match status" value="1"/>
</dbReference>
<evidence type="ECO:0000256" key="8">
    <source>
        <dbReference type="ARBA" id="ARBA00022603"/>
    </source>
</evidence>
<dbReference type="InterPro" id="IPR011009">
    <property type="entry name" value="Kinase-like_dom_sf"/>
</dbReference>
<dbReference type="GO" id="GO:0015030">
    <property type="term" value="C:Cajal body"/>
    <property type="evidence" value="ECO:0007669"/>
    <property type="project" value="UniProtKB-SubCell"/>
</dbReference>
<evidence type="ECO:0000256" key="17">
    <source>
        <dbReference type="ARBA" id="ARBA00025783"/>
    </source>
</evidence>
<dbReference type="GO" id="GO:0005524">
    <property type="term" value="F:ATP binding"/>
    <property type="evidence" value="ECO:0007669"/>
    <property type="project" value="UniProtKB-KW"/>
</dbReference>
<evidence type="ECO:0000256" key="18">
    <source>
        <dbReference type="ARBA" id="ARBA00047418"/>
    </source>
</evidence>
<dbReference type="GO" id="GO:0008168">
    <property type="term" value="F:methyltransferase activity"/>
    <property type="evidence" value="ECO:0007669"/>
    <property type="project" value="UniProtKB-KW"/>
</dbReference>
<accession>A0A0V1F0Z4</accession>
<comment type="catalytic activity">
    <reaction evidence="20">
        <text>a 5'-end (N(2),N(7)-dimethyl 5'-triphosphoguanosine)-ribonucleoside in snRNA + S-adenosyl-L-methionine = a 5'-end (N(2),N(2),N(7)-trimethyl 5'-triphosphoguanosine)-ribonucleoside in snRNA + S-adenosyl-L-homocysteine + H(+)</text>
        <dbReference type="Rhea" id="RHEA:78479"/>
        <dbReference type="Rhea" id="RHEA-COMP:19087"/>
        <dbReference type="Rhea" id="RHEA-COMP:19089"/>
        <dbReference type="ChEBI" id="CHEBI:15378"/>
        <dbReference type="ChEBI" id="CHEBI:57856"/>
        <dbReference type="ChEBI" id="CHEBI:59789"/>
        <dbReference type="ChEBI" id="CHEBI:167623"/>
        <dbReference type="ChEBI" id="CHEBI:172880"/>
    </reaction>
    <physiologicalReaction direction="left-to-right" evidence="20">
        <dbReference type="Rhea" id="RHEA:78480"/>
    </physiologicalReaction>
</comment>
<evidence type="ECO:0000256" key="7">
    <source>
        <dbReference type="ARBA" id="ARBA00022553"/>
    </source>
</evidence>
<dbReference type="Proteomes" id="UP000054632">
    <property type="component" value="Unassembled WGS sequence"/>
</dbReference>
<dbReference type="SMART" id="SM00146">
    <property type="entry name" value="PI3Kc"/>
    <property type="match status" value="1"/>
</dbReference>
<feature type="domain" description="FATC" evidence="30">
    <location>
        <begin position="3205"/>
        <end position="3237"/>
    </location>
</feature>
<dbReference type="EMBL" id="JYDR01000001">
    <property type="protein sequence ID" value="KRY79898.1"/>
    <property type="molecule type" value="Genomic_DNA"/>
</dbReference>
<name>A0A0V1F0Z4_TRIPS</name>
<keyword evidence="10" id="KW-0949">S-adenosyl-L-methionine</keyword>
<keyword evidence="6" id="KW-0963">Cytoplasm</keyword>
<evidence type="ECO:0000313" key="32">
    <source>
        <dbReference type="Proteomes" id="UP000054632"/>
    </source>
</evidence>
<dbReference type="InterPro" id="IPR036940">
    <property type="entry name" value="PI3/4_kinase_cat_sf"/>
</dbReference>
<keyword evidence="13" id="KW-0067">ATP-binding</keyword>
<evidence type="ECO:0000256" key="25">
    <source>
        <dbReference type="ARBA" id="ARBA00079339"/>
    </source>
</evidence>
<comment type="subcellular location">
    <subcellularLocation>
        <location evidence="2">Cytoplasm</location>
    </subcellularLocation>
    <subcellularLocation>
        <location evidence="1">Nucleus</location>
        <location evidence="1">Cajal body</location>
    </subcellularLocation>
    <subcellularLocation>
        <location evidence="3">Nucleus</location>
        <location evidence="3">Nucleolus</location>
    </subcellularLocation>
</comment>
<evidence type="ECO:0000256" key="5">
    <source>
        <dbReference type="ARBA" id="ARBA00018517"/>
    </source>
</evidence>
<dbReference type="SUPFAM" id="SSF53335">
    <property type="entry name" value="S-adenosyl-L-methionine-dependent methyltransferases"/>
    <property type="match status" value="1"/>
</dbReference>
<dbReference type="PANTHER" id="PTHR11139:SF119">
    <property type="entry name" value="SERINE_THREONINE-PROTEIN KINASE SMG1"/>
    <property type="match status" value="1"/>
</dbReference>
<dbReference type="Gene3D" id="3.30.1010.10">
    <property type="entry name" value="Phosphatidylinositol 3-kinase Catalytic Subunit, Chain A, domain 4"/>
    <property type="match status" value="1"/>
</dbReference>
<comment type="catalytic activity">
    <reaction evidence="19">
        <text>a 5'-end (N(7)-methyl 5'-triphosphoguanosine)-ribonucleoside in snoRNA + S-adenosyl-L-methionine = a 5'-end (N(2),N(7)-dimethyl 5'-triphosphoguanosine)-ribonucleoside in snoRNA + S-adenosyl-L-homocysteine + H(+)</text>
        <dbReference type="Rhea" id="RHEA:78475"/>
        <dbReference type="Rhea" id="RHEA-COMP:19086"/>
        <dbReference type="Rhea" id="RHEA-COMP:19088"/>
        <dbReference type="ChEBI" id="CHEBI:15378"/>
        <dbReference type="ChEBI" id="CHEBI:57856"/>
        <dbReference type="ChEBI" id="CHEBI:59789"/>
        <dbReference type="ChEBI" id="CHEBI:156461"/>
        <dbReference type="ChEBI" id="CHEBI:172880"/>
    </reaction>
    <physiologicalReaction direction="left-to-right" evidence="19">
        <dbReference type="Rhea" id="RHEA:78476"/>
    </physiologicalReaction>
</comment>
<comment type="catalytic activity">
    <reaction evidence="18">
        <text>a 5'-end (N(2),N(7)-dimethyl 5'-triphosphoguanosine)-ribonucleoside in snoRNA + S-adenosyl-L-methionine = a 5'-end (N(2),N(2),N(7)-trimethyl 5'-triphosphoguanosine)-ribonucleoside in snoRNA + S-adenosyl-L-homocysteine + H(+)</text>
        <dbReference type="Rhea" id="RHEA:78507"/>
        <dbReference type="Rhea" id="RHEA-COMP:19088"/>
        <dbReference type="Rhea" id="RHEA-COMP:19090"/>
        <dbReference type="ChEBI" id="CHEBI:15378"/>
        <dbReference type="ChEBI" id="CHEBI:57856"/>
        <dbReference type="ChEBI" id="CHEBI:59789"/>
        <dbReference type="ChEBI" id="CHEBI:167623"/>
        <dbReference type="ChEBI" id="CHEBI:172880"/>
    </reaction>
    <physiologicalReaction direction="left-to-right" evidence="18">
        <dbReference type="Rhea" id="RHEA:78508"/>
    </physiologicalReaction>
</comment>
<evidence type="ECO:0000256" key="20">
    <source>
        <dbReference type="ARBA" id="ARBA00048763"/>
    </source>
</evidence>
<evidence type="ECO:0000256" key="4">
    <source>
        <dbReference type="ARBA" id="ARBA00012513"/>
    </source>
</evidence>
<dbReference type="PROSITE" id="PS00916">
    <property type="entry name" value="PI3_4_KINASE_2"/>
    <property type="match status" value="1"/>
</dbReference>
<keyword evidence="16" id="KW-0539">Nucleus</keyword>
<evidence type="ECO:0000313" key="31">
    <source>
        <dbReference type="EMBL" id="KRY79898.1"/>
    </source>
</evidence>
<comment type="subunit">
    <text evidence="24">May form homooligomers. Interacts with CREBBP/CBP, EED/WAIT1, EP300/P300, NCOA6/PRIP, PPARBP/PBP and SMN.</text>
</comment>
<evidence type="ECO:0000256" key="19">
    <source>
        <dbReference type="ARBA" id="ARBA00048740"/>
    </source>
</evidence>
<dbReference type="GO" id="GO:0031932">
    <property type="term" value="C:TORC2 complex"/>
    <property type="evidence" value="ECO:0007669"/>
    <property type="project" value="TreeGrafter"/>
</dbReference>
<dbReference type="GO" id="GO:0005730">
    <property type="term" value="C:nucleolus"/>
    <property type="evidence" value="ECO:0007669"/>
    <property type="project" value="UniProtKB-SubCell"/>
</dbReference>
<evidence type="ECO:0000256" key="1">
    <source>
        <dbReference type="ARBA" id="ARBA00004408"/>
    </source>
</evidence>
<evidence type="ECO:0000256" key="2">
    <source>
        <dbReference type="ARBA" id="ARBA00004496"/>
    </source>
</evidence>
<dbReference type="InterPro" id="IPR018936">
    <property type="entry name" value="PI3/4_kinase_CS"/>
</dbReference>
<dbReference type="PANTHER" id="PTHR11139">
    <property type="entry name" value="ATAXIA TELANGIECTASIA MUTATED ATM -RELATED"/>
    <property type="match status" value="1"/>
</dbReference>
<feature type="region of interest" description="Disordered" evidence="28">
    <location>
        <begin position="1677"/>
        <end position="1703"/>
    </location>
</feature>
<evidence type="ECO:0000256" key="28">
    <source>
        <dbReference type="SAM" id="MobiDB-lite"/>
    </source>
</evidence>
<evidence type="ECO:0000256" key="16">
    <source>
        <dbReference type="ARBA" id="ARBA00023242"/>
    </source>
</evidence>
<dbReference type="PROSITE" id="PS50290">
    <property type="entry name" value="PI3_4_KINASE_3"/>
    <property type="match status" value="1"/>
</dbReference>
<feature type="domain" description="PI3K/PI4K catalytic" evidence="29">
    <location>
        <begin position="1825"/>
        <end position="2160"/>
    </location>
</feature>
<keyword evidence="9" id="KW-0808">Transferase</keyword>
<evidence type="ECO:0000256" key="22">
    <source>
        <dbReference type="ARBA" id="ARBA00049790"/>
    </source>
</evidence>
<dbReference type="GO" id="GO:0016242">
    <property type="term" value="P:negative regulation of macroautophagy"/>
    <property type="evidence" value="ECO:0007669"/>
    <property type="project" value="TreeGrafter"/>
</dbReference>
<comment type="function">
    <text evidence="23">Catalyzes the 2 serial methylation steps for the conversion of the 7-monomethylguanosine (m(7)G) caps of snRNAs and snoRNAs to a 2,2,7-trimethylguanosine (m(2,2,7)G) cap structure. The enzyme is specific for guanine, and N7 methylation must precede N2 methylation. Hypermethylation of the m7G cap of U snRNAs leads to their concentration in nuclear foci, their colocalization with coilin and the formation of canonical Cajal bodies (CBs). Plays a role in transcriptional regulation.</text>
</comment>
<dbReference type="GO" id="GO:0004674">
    <property type="term" value="F:protein serine/threonine kinase activity"/>
    <property type="evidence" value="ECO:0007669"/>
    <property type="project" value="UniProtKB-EC"/>
</dbReference>
<protein>
    <recommendedName>
        <fullName evidence="5">Trimethylguanosine synthase</fullName>
        <ecNumber evidence="4">2.7.11.1</ecNumber>
    </recommendedName>
    <alternativeName>
        <fullName evidence="22">Cap-specific guanine-N(2) methyltransferase</fullName>
    </alternativeName>
    <alternativeName>
        <fullName evidence="25">Nuclear receptor coactivator 6-interacting protein</fullName>
    </alternativeName>
    <alternativeName>
        <fullName evidence="26">PRIP-interacting protein with methyltransferase motif</fullName>
    </alternativeName>
</protein>
<comment type="caution">
    <text evidence="31">The sequence shown here is derived from an EMBL/GenBank/DDBJ whole genome shotgun (WGS) entry which is preliminary data.</text>
</comment>
<keyword evidence="7" id="KW-0597">Phosphoprotein</keyword>
<dbReference type="Pfam" id="PF09445">
    <property type="entry name" value="Methyltransf_15"/>
    <property type="match status" value="1"/>
</dbReference>
<comment type="catalytic activity">
    <reaction evidence="21">
        <text>a 5'-end (N(7)-methyl 5'-triphosphoguanosine)-ribonucleoside in snRNA + S-adenosyl-L-methionine = a 5'-end (N(2),N(7)-dimethyl 5'-triphosphoguanosine)-ribonucleoside in snRNA + S-adenosyl-L-homocysteine + H(+)</text>
        <dbReference type="Rhea" id="RHEA:78471"/>
        <dbReference type="Rhea" id="RHEA-COMP:19085"/>
        <dbReference type="Rhea" id="RHEA-COMP:19087"/>
        <dbReference type="ChEBI" id="CHEBI:15378"/>
        <dbReference type="ChEBI" id="CHEBI:57856"/>
        <dbReference type="ChEBI" id="CHEBI:59789"/>
        <dbReference type="ChEBI" id="CHEBI:156461"/>
        <dbReference type="ChEBI" id="CHEBI:172880"/>
    </reaction>
    <physiologicalReaction direction="left-to-right" evidence="21">
        <dbReference type="Rhea" id="RHEA:78472"/>
    </physiologicalReaction>
</comment>
<dbReference type="FunFam" id="3.40.50.150:FF:000066">
    <property type="entry name" value="Trimethylguanosine synthase 1"/>
    <property type="match status" value="1"/>
</dbReference>
<evidence type="ECO:0000259" key="30">
    <source>
        <dbReference type="PROSITE" id="PS51190"/>
    </source>
</evidence>
<dbReference type="GO" id="GO:0005737">
    <property type="term" value="C:cytoplasm"/>
    <property type="evidence" value="ECO:0007669"/>
    <property type="project" value="UniProtKB-SubCell"/>
</dbReference>
<reference evidence="31 32" key="1">
    <citation type="submission" date="2015-01" db="EMBL/GenBank/DDBJ databases">
        <title>Evolution of Trichinella species and genotypes.</title>
        <authorList>
            <person name="Korhonen P.K."/>
            <person name="Edoardo P."/>
            <person name="Giuseppe L.R."/>
            <person name="Gasser R.B."/>
        </authorList>
    </citation>
    <scope>NUCLEOTIDE SEQUENCE [LARGE SCALE GENOMIC DNA]</scope>
    <source>
        <strain evidence="31">ISS13</strain>
    </source>
</reference>
<dbReference type="SMART" id="SM01345">
    <property type="entry name" value="Rapamycin_bind"/>
    <property type="match status" value="1"/>
</dbReference>
<dbReference type="EC" id="2.7.11.1" evidence="4"/>
<evidence type="ECO:0000256" key="12">
    <source>
        <dbReference type="ARBA" id="ARBA00022777"/>
    </source>
</evidence>
<dbReference type="InterPro" id="IPR000403">
    <property type="entry name" value="PI3/4_kinase_cat_dom"/>
</dbReference>
<dbReference type="GO" id="GO:0031929">
    <property type="term" value="P:TOR signaling"/>
    <property type="evidence" value="ECO:0007669"/>
    <property type="project" value="TreeGrafter"/>
</dbReference>
<dbReference type="Gene3D" id="1.10.1070.11">
    <property type="entry name" value="Phosphatidylinositol 3-/4-kinase, catalytic domain"/>
    <property type="match status" value="1"/>
</dbReference>
<proteinExistence type="inferred from homology"/>
<dbReference type="InterPro" id="IPR003152">
    <property type="entry name" value="FATC_dom"/>
</dbReference>
<feature type="coiled-coil region" evidence="27">
    <location>
        <begin position="2860"/>
        <end position="2887"/>
    </location>
</feature>
<dbReference type="Gene3D" id="3.40.50.150">
    <property type="entry name" value="Vaccinia Virus protein VP39"/>
    <property type="match status" value="1"/>
</dbReference>
<keyword evidence="11" id="KW-0547">Nucleotide-binding</keyword>
<sequence>MYGDSSNVDNMTEADELSRLWNEIRTILYADDGDVKELVQACEHFKTVLESQTNSDAQISIPLIDVAFAFERFFDVSRFNEEFVHCIQSLLLPLTTKTEESEIELFFEHLVKRICELRFDCQQTVLLKIVSELLTTPRVISCFTCSIQALISLFKKQCVGSYYPSTLELFLEIFMRCFGVMLPRICLPEDFVESLLRVLLVMQPRADKKKQSDRLIRIGRKVLHLCFPEDFEKGTSILMSVIKVAQDDAKRFKNGLNSNERYKYSKRIWKSVSLFNSMVSIFSTEERQWNQHTQFLQFVNTVVPMLTSIAALMLRTSECRRSAIADFAIRSIIQLHELLLAGGDISVFLESIVELGLLLSDPKLTLLYCDVETILELIKQIIADKDRCLSAHHITTLIGPDGILPSLRFHQEASIVRLTTEIYRSLLLLKGDLCSIMSYRMTVGELVVNLEMLACRVEVEGLDQQPLKIEFDNIWNGRVEPTIQQSELKFILHFNASLLALVYRSEAFSWISVADVPDIYSILTSTSVLSSKWLAVFFPSVHYALLMLLRMYCTAYLHFSDEEMLCNLRKQSTLNFHDYVEMMKQLLMNDAISVPVRKILYEWTGDIIKCKEVFRHMLSEIFSPQFNYPKILRDKFYATILLASCYSCDKYLLKSLHFLLPDFSYDEPNQRAIMLEMANNAQLNSNGQQPASSHLFVTLMDFVLLNIDASELTLSDLKYFTDTAKSMIQYCSTKTEVEVLISEYPGSVWMLALSMLANCCIENRLKTIYGPKSSNILHLVEIALSSVIRVTPSSNRTQLADQLSAERLHSVQCSFLLYFVEILYKMMYRCYMNIDSLAHVGLGSFYRINWNGFDAYFRKIRSSVVGLASRQGEYETILMWISRLSSSDPILDETPSWGIYSFLLNVVDAYVMLQAAPSVIGFSHWIENKLKIDDQLIKICSHKASEQYEITASMLTSWVMSVENGNGNSDVVDVLSVQIKYCYEEIVDCFVKLGDWSMAASWLNRGKNSCGVPVYKWQPLVDYIERMANLGANLERCETTADGDGGGDEQQLVRRRPTDYRNFLYYVDCTLLNIMANSELSTDSMKEKLNFLRKDLETRRFLHSTYVKPLSLCKDYEIRLDIIKVLQNASNCQNWILGPVDTSQLRIDQLTVMYSFFCMTDVLPCGREVCLSDFCTSFAKRARKTGNLNLCLRIWRRHFGCNSTTELCSFLVVLTNRFGQALACAIEVALLLRELGRGAGCEQRAGGALKFLTQTVAIAASANSITTSSDDGDGGANLTNDHITNILLAKALVVLANWLGDMQFSDRHLPPPSSDDAEIAFADLFQSKLQQLQTQFDLNDNIADGVALSLAVEFCPTSVKAHHHYIRWLNSIIFSLVEEKEGFHAFRLSSKEKQFITSLLSAKSKVNLDNVLLLLETVRSEQNQLTWNVICPDVRKVCTSSFALEKLHEWWEARHSHLFNLYNTLCESYFVILRNNCPDDFITVDATIQIIRLVTSHYTDLKDCLHDGFSNVDVGCWKPIIPQLFAHLGHRNAGVRTLFADVLCSMAVEFPAMVIYPALAGLSGDGKHYRPADFYAEDMDSKLNSSADVSFTESEEEEEEENDYRNELIESQFRQNCCKRILDCLSELHPQMVRDTTLFVAELKRIILLHEEVWYSLLTSMRPEVSRRLRIFYQNHEQHEKQEQQQQQQQQQHQEEQLPISDERKEQLKRGKTLLMKKMLFQILVDLHEVTSQPPQTKSEAAFAETFSPRIGKIVEQVEDENCIDLHKIWDQFCQLHADLAEQTQNKSWQLKMEEISPKLAEMHDTMIPVPGVFENDQPVMIKTVCAEVKILPTKTKPKKFSFVGSNGVKYRYLLKGAEDLHLDERVSQFLNFCNILFQSSKKSLGEAVYHARSYAVTPLGQRSGLIQWVDNFVPLFLLYRKWQLKQGSKNLSRPSEMFYEKLRTLLLNEGLQVKHMRNRSKCPLPILRKVLDRLIEETPQYILFFLFSIHRRNSAFWLKHVTSESWWKAQVNFARSMAVVAIIGHVIGLGDRHLDNLLVNLETGEVVNIDYNVCFEKGKLLRVPETVPFRLTQNIVHALGISGVEGEFRLSCENVLSLLREHKNTFVTLLETFVHDPLIDWRKTYGIGPNGLVVHSILSTIQGDVKLRKYVEQSRDLNKRFFLYRYEECKALWIENRNSFNEAFKMSSEMLDQMEITCNSIANTRQRCATYEAVLKLLSQATENSDHSLYKSLENNQDYIAAYGEVIESYAELMDNLKKYQELNVTYLNSISQLNNLHGFRQKVDNAFLKPPQCFIELAMEFLRATGQTQKIQPYKTLESKIVPSFTALPDLCNSLLNLLEAYKSAQMLLPAVDKKKHRLQVWLELLESVSKCSCESGALEANLQQTERLLDHWSPPGQQKRRVGQASAEQFYADACRTAKFFQTLLDNGEKMPIIRAGDLKKIFANTTDMGPVFIASSEAALVKWLASVAKELSWLEQNCRTANDEHGSNNAEQQGQGIFNFGWLDIYLTVLKYLQSVRQLLLLPAFEKFCQQTILQRLDAGQRLFQCCVSLVEHLCTSLVPTMYTVAVDNHAELSSWLSGVLDACTAASTLSMDSVWQMLVKRQLPVGVEEESDDFYSHHLLDQLQRINDELSVRKPIFSHRLGDQAMAVFRQCLDSFMAIKDHVKALLDCLLQGGGGSSPADNSPLPTVDYRWSTVLDFIYNYAMYRCASAALSYAEGDVPLCNGEHSFSVSAVFVDLPDAVGTMLWQKLLLNSLSSALLNSVLDSVNNFRRCSSNGMPISDAHPMVQQYQTDIRNFVQTVQFELTKDACGVLKNALAPLNGLVRSYAWHCESVLKRADVLLLPPALIEPTCSTVLIGLNEHLDQLRNIVNELKESCEELSTTAKDTISRLTWAAGANATWSSKLEEFEKAKESDLGQFDTAVELCDRFILITDSLLNYESLKSDSEQLVDLDDAMVESVKLYLKKLKKYMSIATGMEPAEIELAKLKPSDEEHVTEQWLLSILDDFEKRHSEANKELTRVQDEFFVKKINFHTVTEFVRLLLNEHRKFTAEARAYMKHLAFSGDEVEAKLANFFLHLQKLHTLAFSDVLRTDITSLPDTWDFSTWIEATKVAFKRAAYLTNTIFDVLIDFIDPEATSSHSRARVCRLNYLILKFTAGNQSKSPNLILDVKSRSGKLNALALNAWKCVRAKLEGRNSKSEIPLSIADQVDALISDATNLDNLALMYEGWTAWKSQRKQILNEDVMSLSTAWNNVRLGANRMLRYLQKNNHAVVVGIEMDRAKCVDKSLHAYNAKNNKFLRKYWRRRYDLFSLFDRGIALDRESWYSVTPEKIAKHIARRCKFGTVVDAFCGAGSNAIHFSLAGMKVTAIDIDPEKIKLAKHNAAIYGVQDSIEFLCADFLKIYKNLSADFVFLSPPWGGPEYLNHDVYDVKRMNRLNGKNIFKRALKISQRIIYFLPRNSSILQILHLAEPGTVIEVEKNYLNYHFKSLTVYFGMHDRSHRAAA</sequence>
<keyword evidence="15" id="KW-0804">Transcription</keyword>
<keyword evidence="14" id="KW-0805">Transcription regulation</keyword>
<organism evidence="31 32">
    <name type="scientific">Trichinella pseudospiralis</name>
    <name type="common">Parasitic roundworm</name>
    <dbReference type="NCBI Taxonomy" id="6337"/>
    <lineage>
        <taxon>Eukaryota</taxon>
        <taxon>Metazoa</taxon>
        <taxon>Ecdysozoa</taxon>
        <taxon>Nematoda</taxon>
        <taxon>Enoplea</taxon>
        <taxon>Dorylaimia</taxon>
        <taxon>Trichinellida</taxon>
        <taxon>Trichinellidae</taxon>
        <taxon>Trichinella</taxon>
    </lineage>
</organism>
<feature type="compositionally biased region" description="Basic and acidic residues" evidence="28">
    <location>
        <begin position="1693"/>
        <end position="1703"/>
    </location>
</feature>
<evidence type="ECO:0000256" key="3">
    <source>
        <dbReference type="ARBA" id="ARBA00004604"/>
    </source>
</evidence>
<dbReference type="GO" id="GO:0036261">
    <property type="term" value="P:7-methylguanosine cap hypermethylation"/>
    <property type="evidence" value="ECO:0007669"/>
    <property type="project" value="InterPro"/>
</dbReference>
<keyword evidence="8" id="KW-0489">Methyltransferase</keyword>
<dbReference type="InterPro" id="IPR050517">
    <property type="entry name" value="DDR_Repair_Kinase"/>
</dbReference>
<evidence type="ECO:0000256" key="14">
    <source>
        <dbReference type="ARBA" id="ARBA00023015"/>
    </source>
</evidence>
<keyword evidence="27" id="KW-0175">Coiled coil</keyword>
<dbReference type="SUPFAM" id="SSF56112">
    <property type="entry name" value="Protein kinase-like (PK-like)"/>
    <property type="match status" value="1"/>
</dbReference>